<organism evidence="2 3">
    <name type="scientific">Actinophytocola xanthii</name>
    <dbReference type="NCBI Taxonomy" id="1912961"/>
    <lineage>
        <taxon>Bacteria</taxon>
        <taxon>Bacillati</taxon>
        <taxon>Actinomycetota</taxon>
        <taxon>Actinomycetes</taxon>
        <taxon>Pseudonocardiales</taxon>
        <taxon>Pseudonocardiaceae</taxon>
    </lineage>
</organism>
<dbReference type="InterPro" id="IPR032466">
    <property type="entry name" value="Metal_Hydrolase"/>
</dbReference>
<sequence length="675" mass="72560">MTSYRARVLGVVSAVLLAGVVSAPAPVAVAQTDVTALDGACVALRAPSGKYVVRNALGGYQATGAGPTQPFRLQGTGSSTYLLYGTGEDFLGTGLGTLGVLSARAAGPSTDWRLAAGSGDTVTITSVSTNRQLAVDPLLATLALRTTATPFTPEPASGCADAPEADLNIEGTPFTGTTPDGEVRGVVDLHNHLTAFEFIGGEIHCGQPWSRYGITDALVDCPDHEPNGLGAWWENLAGGGYPTFTHDTRGWPTFRDWPKHNSWTHEASYYRWLERAWRGGLRVYTNLFVNNAALCEIYPLKRNPCEDMASVRLQAQRIYELQDFIDTQWGGPGRGWFRIVTDPAQAREVIEQGKLAVVLGVEVSQPFGCGIRDGQPLCDRADIDAGLDELYDLGVRRMFVCHKFDNALCGVRFDAGTSGFVVNAANFYSTGRFWEAQRCTGPASDNTIAVESDVLAGPLQALLPPGVTLPVYPSAPHCNVHGLTDLGRYAIEGMMARGMLIDVDHMSVKAMDEALDLLEANEYPGVVSSHSWLDPSFYPRILSLGGVAGPYGHGTAQFVREWRTIRAAADPRYPFGTGAGFDTGGFGHQPPPRADAAAHPLEYPFETFDGGSTVDQQHTGERVYDLNVDGMAHYGLLPDWLADLRLAAGADGEQVTADMARGAETYLQTWERATP</sequence>
<evidence type="ECO:0008006" key="4">
    <source>
        <dbReference type="Google" id="ProtNLM"/>
    </source>
</evidence>
<dbReference type="STRING" id="1912961.BU204_32010"/>
<evidence type="ECO:0000313" key="2">
    <source>
        <dbReference type="EMBL" id="OLF10341.1"/>
    </source>
</evidence>
<evidence type="ECO:0000256" key="1">
    <source>
        <dbReference type="SAM" id="SignalP"/>
    </source>
</evidence>
<dbReference type="Proteomes" id="UP000185596">
    <property type="component" value="Unassembled WGS sequence"/>
</dbReference>
<gene>
    <name evidence="2" type="ORF">BU204_32010</name>
</gene>
<protein>
    <recommendedName>
        <fullName evidence="4">Peptidase</fullName>
    </recommendedName>
</protein>
<feature type="signal peptide" evidence="1">
    <location>
        <begin position="1"/>
        <end position="23"/>
    </location>
</feature>
<reference evidence="2 3" key="1">
    <citation type="submission" date="2016-12" db="EMBL/GenBank/DDBJ databases">
        <title>The draft genome sequence of Actinophytocola sp. 11-183.</title>
        <authorList>
            <person name="Wang W."/>
            <person name="Yuan L."/>
        </authorList>
    </citation>
    <scope>NUCLEOTIDE SEQUENCE [LARGE SCALE GENOMIC DNA]</scope>
    <source>
        <strain evidence="2 3">11-183</strain>
    </source>
</reference>
<dbReference type="SUPFAM" id="SSF51556">
    <property type="entry name" value="Metallo-dependent hydrolases"/>
    <property type="match status" value="1"/>
</dbReference>
<accession>A0A1Q8C7J1</accession>
<dbReference type="EMBL" id="MSIE01000077">
    <property type="protein sequence ID" value="OLF10341.1"/>
    <property type="molecule type" value="Genomic_DNA"/>
</dbReference>
<keyword evidence="3" id="KW-1185">Reference proteome</keyword>
<feature type="chain" id="PRO_5039476000" description="Peptidase" evidence="1">
    <location>
        <begin position="24"/>
        <end position="675"/>
    </location>
</feature>
<proteinExistence type="predicted"/>
<dbReference type="RefSeq" id="WP_075129534.1">
    <property type="nucleotide sequence ID" value="NZ_MSIE01000077.1"/>
</dbReference>
<keyword evidence="1" id="KW-0732">Signal</keyword>
<evidence type="ECO:0000313" key="3">
    <source>
        <dbReference type="Proteomes" id="UP000185596"/>
    </source>
</evidence>
<dbReference type="AlphaFoldDB" id="A0A1Q8C7J1"/>
<comment type="caution">
    <text evidence="2">The sequence shown here is derived from an EMBL/GenBank/DDBJ whole genome shotgun (WGS) entry which is preliminary data.</text>
</comment>
<name>A0A1Q8C7J1_9PSEU</name>
<dbReference type="OrthoDB" id="6071905at2"/>
<dbReference type="Gene3D" id="3.20.20.140">
    <property type="entry name" value="Metal-dependent hydrolases"/>
    <property type="match status" value="1"/>
</dbReference>